<dbReference type="Proteomes" id="UP000256599">
    <property type="component" value="Unassembled WGS sequence"/>
</dbReference>
<reference evidence="2 3" key="1">
    <citation type="submission" date="2018-04" db="EMBL/GenBank/DDBJ databases">
        <title>Novel Campyloabacter and Helicobacter Species and Strains.</title>
        <authorList>
            <person name="Mannion A.J."/>
            <person name="Shen Z."/>
            <person name="Fox J.G."/>
        </authorList>
    </citation>
    <scope>NUCLEOTIDE SEQUENCE [LARGE SCALE GENOMIC DNA]</scope>
    <source>
        <strain evidence="2 3">MIT 98-6070</strain>
    </source>
</reference>
<evidence type="ECO:0000256" key="1">
    <source>
        <dbReference type="SAM" id="MobiDB-lite"/>
    </source>
</evidence>
<feature type="region of interest" description="Disordered" evidence="1">
    <location>
        <begin position="47"/>
        <end position="81"/>
    </location>
</feature>
<dbReference type="AlphaFoldDB" id="A0A3D8I284"/>
<gene>
    <name evidence="2" type="ORF">CQA63_07335</name>
</gene>
<evidence type="ECO:0000313" key="3">
    <source>
        <dbReference type="Proteomes" id="UP000256599"/>
    </source>
</evidence>
<accession>A0A3D8I284</accession>
<dbReference type="RefSeq" id="WP_104700738.1">
    <property type="nucleotide sequence ID" value="NZ_FZPP01000055.1"/>
</dbReference>
<protein>
    <submittedName>
        <fullName evidence="2">Uncharacterized protein</fullName>
    </submittedName>
</protein>
<dbReference type="EMBL" id="NXLR01000015">
    <property type="protein sequence ID" value="RDU59250.1"/>
    <property type="molecule type" value="Genomic_DNA"/>
</dbReference>
<comment type="caution">
    <text evidence="2">The sequence shown here is derived from an EMBL/GenBank/DDBJ whole genome shotgun (WGS) entry which is preliminary data.</text>
</comment>
<organism evidence="2 3">
    <name type="scientific">Helicobacter marmotae</name>
    <dbReference type="NCBI Taxonomy" id="152490"/>
    <lineage>
        <taxon>Bacteria</taxon>
        <taxon>Pseudomonadati</taxon>
        <taxon>Campylobacterota</taxon>
        <taxon>Epsilonproteobacteria</taxon>
        <taxon>Campylobacterales</taxon>
        <taxon>Helicobacteraceae</taxon>
        <taxon>Helicobacter</taxon>
    </lineage>
</organism>
<proteinExistence type="predicted"/>
<keyword evidence="3" id="KW-1185">Reference proteome</keyword>
<name>A0A3D8I284_9HELI</name>
<evidence type="ECO:0000313" key="2">
    <source>
        <dbReference type="EMBL" id="RDU59250.1"/>
    </source>
</evidence>
<sequence length="198" mass="22645">MRKHKNIRIQSGGEESLSNLLEILLVCHSERSEESLLSTRDFLSKTLKSTTSDSDRDSSGFTSPQNDKLSYPQGKPTHNKHLQRKLLCHSKHCEETLPETPASPLFCHSERSEESLSNLPESPQRFFTPYQGFRMTKSPTHKIKLPCKGSHFVMSSGRAQARPKNLCLIHQKFSKFVMSRAKRRISKGITSRLQRFFA</sequence>